<protein>
    <submittedName>
        <fullName evidence="2">Uncharacterized protein</fullName>
    </submittedName>
</protein>
<sequence>MFVIDYVYLLLNIFTAFYIFNEIPPIFGINPENSLFCSNKKVLISGL</sequence>
<accession>A0A0U1L2U1</accession>
<dbReference type="Proteomes" id="UP000049855">
    <property type="component" value="Unassembled WGS sequence"/>
</dbReference>
<gene>
    <name evidence="2" type="ORF">SpAn4DRAFT_5124</name>
</gene>
<keyword evidence="3" id="KW-1185">Reference proteome</keyword>
<dbReference type="EMBL" id="CTRP01000013">
    <property type="protein sequence ID" value="CQR73463.1"/>
    <property type="molecule type" value="Genomic_DNA"/>
</dbReference>
<evidence type="ECO:0000256" key="1">
    <source>
        <dbReference type="SAM" id="Phobius"/>
    </source>
</evidence>
<keyword evidence="1" id="KW-0812">Transmembrane</keyword>
<reference evidence="3" key="1">
    <citation type="submission" date="2015-03" db="EMBL/GenBank/DDBJ databases">
        <authorList>
            <person name="Nijsse Bart"/>
        </authorList>
    </citation>
    <scope>NUCLEOTIDE SEQUENCE [LARGE SCALE GENOMIC DNA]</scope>
</reference>
<evidence type="ECO:0000313" key="3">
    <source>
        <dbReference type="Proteomes" id="UP000049855"/>
    </source>
</evidence>
<name>A0A0U1L2U1_9FIRM</name>
<feature type="transmembrane region" description="Helical" evidence="1">
    <location>
        <begin position="6"/>
        <end position="23"/>
    </location>
</feature>
<dbReference type="AlphaFoldDB" id="A0A0U1L2U1"/>
<keyword evidence="1" id="KW-1133">Transmembrane helix</keyword>
<keyword evidence="1" id="KW-0472">Membrane</keyword>
<proteinExistence type="predicted"/>
<evidence type="ECO:0000313" key="2">
    <source>
        <dbReference type="EMBL" id="CQR73463.1"/>
    </source>
</evidence>
<organism evidence="2 3">
    <name type="scientific">Sporomusa ovata</name>
    <dbReference type="NCBI Taxonomy" id="2378"/>
    <lineage>
        <taxon>Bacteria</taxon>
        <taxon>Bacillati</taxon>
        <taxon>Bacillota</taxon>
        <taxon>Negativicutes</taxon>
        <taxon>Selenomonadales</taxon>
        <taxon>Sporomusaceae</taxon>
        <taxon>Sporomusa</taxon>
    </lineage>
</organism>